<dbReference type="GO" id="GO:0016987">
    <property type="term" value="F:sigma factor activity"/>
    <property type="evidence" value="ECO:0007669"/>
    <property type="project" value="InterPro"/>
</dbReference>
<dbReference type="AlphaFoldDB" id="A0A9W3Z013"/>
<dbReference type="GO" id="GO:0001216">
    <property type="term" value="F:DNA-binding transcription activator activity"/>
    <property type="evidence" value="ECO:0007669"/>
    <property type="project" value="InterPro"/>
</dbReference>
<protein>
    <recommendedName>
        <fullName evidence="1">RNA polymerase sigma factor 54 DNA-binding domain-containing protein</fullName>
    </recommendedName>
</protein>
<dbReference type="PANTHER" id="PTHR32248:SF4">
    <property type="entry name" value="RNA POLYMERASE SIGMA-54 FACTOR"/>
    <property type="match status" value="1"/>
</dbReference>
<dbReference type="PANTHER" id="PTHR32248">
    <property type="entry name" value="RNA POLYMERASE SIGMA-54 FACTOR"/>
    <property type="match status" value="1"/>
</dbReference>
<gene>
    <name evidence="2" type="ORF">D7321_02540</name>
</gene>
<dbReference type="PRINTS" id="PR00045">
    <property type="entry name" value="SIGMA54FCT"/>
</dbReference>
<dbReference type="PROSITE" id="PS50044">
    <property type="entry name" value="SIGMA54_3"/>
    <property type="match status" value="1"/>
</dbReference>
<name>A0A9W3Z013_LACJH</name>
<dbReference type="Gene3D" id="1.10.10.60">
    <property type="entry name" value="Homeodomain-like"/>
    <property type="match status" value="1"/>
</dbReference>
<accession>A0A9W3Z013</accession>
<evidence type="ECO:0000259" key="1">
    <source>
        <dbReference type="Pfam" id="PF04552"/>
    </source>
</evidence>
<dbReference type="InterPro" id="IPR007634">
    <property type="entry name" value="RNA_pol_sigma_54_DNA-bd"/>
</dbReference>
<sequence>MGRRQEKYLSSLNEQDLVSIKLEDAANELNLAISTISRAIKDKYVECQGKVFSLKLLFPRKSISNLTQNQLERMLKDFIELEDPQKALSDQQLVNKFKEEEISISRRTISKYRKKLGIKNSYQRNQK</sequence>
<organism evidence="2 3">
    <name type="scientific">Lactobacillus johnsonii</name>
    <dbReference type="NCBI Taxonomy" id="33959"/>
    <lineage>
        <taxon>Bacteria</taxon>
        <taxon>Bacillati</taxon>
        <taxon>Bacillota</taxon>
        <taxon>Bacilli</taxon>
        <taxon>Lactobacillales</taxon>
        <taxon>Lactobacillaceae</taxon>
        <taxon>Lactobacillus</taxon>
    </lineage>
</organism>
<feature type="domain" description="RNA polymerase sigma factor 54 DNA-binding" evidence="1">
    <location>
        <begin position="3"/>
        <end position="125"/>
    </location>
</feature>
<evidence type="ECO:0000313" key="2">
    <source>
        <dbReference type="EMBL" id="AZZ67044.1"/>
    </source>
</evidence>
<dbReference type="EMBL" id="CP032680">
    <property type="protein sequence ID" value="AZZ67044.1"/>
    <property type="molecule type" value="Genomic_DNA"/>
</dbReference>
<dbReference type="Pfam" id="PF04552">
    <property type="entry name" value="Sigma54_DBD"/>
    <property type="match status" value="1"/>
</dbReference>
<dbReference type="InterPro" id="IPR000394">
    <property type="entry name" value="RNA_pol_sigma_54"/>
</dbReference>
<dbReference type="Proteomes" id="UP000283758">
    <property type="component" value="Chromosome"/>
</dbReference>
<proteinExistence type="predicted"/>
<evidence type="ECO:0000313" key="3">
    <source>
        <dbReference type="Proteomes" id="UP000283758"/>
    </source>
</evidence>
<reference evidence="2 3" key="1">
    <citation type="submission" date="2018-10" db="EMBL/GenBank/DDBJ databases">
        <title>Complete genome sequencing of Lactobacillus johnsonii ZLJ010.</title>
        <authorList>
            <person name="Zhang W."/>
            <person name="Ji H."/>
            <person name="Wang J."/>
            <person name="Zhang D."/>
            <person name="Liu H."/>
            <person name="Wang S."/>
            <person name="Wang Y."/>
        </authorList>
    </citation>
    <scope>NUCLEOTIDE SEQUENCE [LARGE SCALE GENOMIC DNA]</scope>
    <source>
        <strain evidence="2 3">ZLJ010</strain>
    </source>
</reference>